<dbReference type="GeneID" id="25366143"/>
<dbReference type="STRING" id="1043005.A0A074YJR5"/>
<name>A0A074YJR5_AURSE</name>
<keyword evidence="2" id="KW-1185">Reference proteome</keyword>
<dbReference type="InParanoid" id="A0A074YJR5"/>
<dbReference type="Proteomes" id="UP000030641">
    <property type="component" value="Unassembled WGS sequence"/>
</dbReference>
<protein>
    <submittedName>
        <fullName evidence="1">Uncharacterized protein</fullName>
    </submittedName>
</protein>
<evidence type="ECO:0000313" key="2">
    <source>
        <dbReference type="Proteomes" id="UP000030641"/>
    </source>
</evidence>
<dbReference type="AlphaFoldDB" id="A0A074YJR5"/>
<accession>A0A074YJR5</accession>
<dbReference type="OrthoDB" id="5413269at2759"/>
<dbReference type="OMA" id="EYFAWAG"/>
<reference evidence="1 2" key="1">
    <citation type="journal article" date="2014" name="BMC Genomics">
        <title>Genome sequencing of four Aureobasidium pullulans varieties: biotechnological potential, stress tolerance, and description of new species.</title>
        <authorList>
            <person name="Gostin Ar C."/>
            <person name="Ohm R.A."/>
            <person name="Kogej T."/>
            <person name="Sonjak S."/>
            <person name="Turk M."/>
            <person name="Zajc J."/>
            <person name="Zalar P."/>
            <person name="Grube M."/>
            <person name="Sun H."/>
            <person name="Han J."/>
            <person name="Sharma A."/>
            <person name="Chiniquy J."/>
            <person name="Ngan C.Y."/>
            <person name="Lipzen A."/>
            <person name="Barry K."/>
            <person name="Grigoriev I.V."/>
            <person name="Gunde-Cimerman N."/>
        </authorList>
    </citation>
    <scope>NUCLEOTIDE SEQUENCE [LARGE SCALE GENOMIC DNA]</scope>
    <source>
        <strain evidence="1 2">EXF-2481</strain>
    </source>
</reference>
<dbReference type="HOGENOM" id="CLU_083352_2_0_1"/>
<dbReference type="EMBL" id="KL584756">
    <property type="protein sequence ID" value="KEQ96314.1"/>
    <property type="molecule type" value="Genomic_DNA"/>
</dbReference>
<dbReference type="RefSeq" id="XP_013344928.1">
    <property type="nucleotide sequence ID" value="XM_013489474.1"/>
</dbReference>
<organism evidence="1 2">
    <name type="scientific">Aureobasidium subglaciale (strain EXF-2481)</name>
    <name type="common">Aureobasidium pullulans var. subglaciale</name>
    <dbReference type="NCBI Taxonomy" id="1043005"/>
    <lineage>
        <taxon>Eukaryota</taxon>
        <taxon>Fungi</taxon>
        <taxon>Dikarya</taxon>
        <taxon>Ascomycota</taxon>
        <taxon>Pezizomycotina</taxon>
        <taxon>Dothideomycetes</taxon>
        <taxon>Dothideomycetidae</taxon>
        <taxon>Dothideales</taxon>
        <taxon>Saccotheciaceae</taxon>
        <taxon>Aureobasidium</taxon>
    </lineage>
</organism>
<evidence type="ECO:0000313" key="1">
    <source>
        <dbReference type="EMBL" id="KEQ96314.1"/>
    </source>
</evidence>
<sequence>MWKQYYAISGTWRGGEKEGAKVSISQTRPVTLGAKANDDSPINGTTLNLVVIDKVTPSFDKVDPEATSYNNAYEVVTGNDFTLADANDNNFFIGLASSPDGSKSSPTATFKPEPGNSYQIEPVNTYYITYGGTFAVGELLNVAKLSKKPLAIDFTTHKADVAVNHNADGTFVIVK</sequence>
<gene>
    <name evidence="1" type="ORF">AUEXF2481DRAFT_38566</name>
</gene>
<proteinExistence type="predicted"/>